<dbReference type="SUPFAM" id="SSF161098">
    <property type="entry name" value="MetI-like"/>
    <property type="match status" value="1"/>
</dbReference>
<feature type="transmembrane region" description="Helical" evidence="7">
    <location>
        <begin position="116"/>
        <end position="135"/>
    </location>
</feature>
<dbReference type="Proteomes" id="UP001163726">
    <property type="component" value="Plasmid pCadTS8_1"/>
</dbReference>
<dbReference type="PANTHER" id="PTHR30193:SF37">
    <property type="entry name" value="INNER MEMBRANE ABC TRANSPORTER PERMEASE PROTEIN YCJO"/>
    <property type="match status" value="1"/>
</dbReference>
<geneLocation type="plasmid" evidence="9 10">
    <name>pCadTS8_1</name>
</geneLocation>
<sequence length="333" mass="38128">MLLFVFLILPFLVAVTTSFTDKRLLSPNQVEFIGFDNYARLLSVKTLSFPLNRQSSSDFELTYDGKIYLKLRDLLRDNAEFEGYSILYQYQIFEQQKYILAKDPLFIKSLFNTFKFVFMVVPIQVLLALMLALVLQGKGKLKVAFRMLFFAPVVTSMVVVCVVWSMLYQQDGGLFNQVIAKFFDDYQAINWLRDPQWALFSIVLLSAWQGVGIQMLILLSGLKSIPHSLYEASVLDGANKWSQFRYITLPSLKNTLIVVIISTSIFAFSLFVQVDVMTQGGPNDSTSTVLFYAIEKGFRQQQIAYGAAICIFYFVLIVFFTVLQKRLISNEQT</sequence>
<evidence type="ECO:0000256" key="7">
    <source>
        <dbReference type="RuleBase" id="RU363032"/>
    </source>
</evidence>
<keyword evidence="9" id="KW-0614">Plasmid</keyword>
<evidence type="ECO:0000313" key="10">
    <source>
        <dbReference type="Proteomes" id="UP001163726"/>
    </source>
</evidence>
<dbReference type="EMBL" id="CP109966">
    <property type="protein sequence ID" value="WAJ71977.1"/>
    <property type="molecule type" value="Genomic_DNA"/>
</dbReference>
<keyword evidence="3" id="KW-1003">Cell membrane</keyword>
<evidence type="ECO:0000256" key="4">
    <source>
        <dbReference type="ARBA" id="ARBA00022692"/>
    </source>
</evidence>
<dbReference type="RefSeq" id="WP_268076695.1">
    <property type="nucleotide sequence ID" value="NZ_CP109966.1"/>
</dbReference>
<comment type="subcellular location">
    <subcellularLocation>
        <location evidence="1 7">Cell membrane</location>
        <topology evidence="1 7">Multi-pass membrane protein</topology>
    </subcellularLocation>
</comment>
<evidence type="ECO:0000256" key="3">
    <source>
        <dbReference type="ARBA" id="ARBA00022475"/>
    </source>
</evidence>
<keyword evidence="4 7" id="KW-0812">Transmembrane</keyword>
<reference evidence="9" key="1">
    <citation type="submission" date="2022-10" db="EMBL/GenBank/DDBJ databases">
        <title>Catenovulum adriacola sp. nov. isolated in the Harbour of Susak.</title>
        <authorList>
            <person name="Schoch T."/>
            <person name="Reich S.J."/>
            <person name="Stoeferle S."/>
            <person name="Flaiz M."/>
            <person name="Kazda M."/>
            <person name="Riedel C.U."/>
            <person name="Duerre P."/>
        </authorList>
    </citation>
    <scope>NUCLEOTIDE SEQUENCE</scope>
    <source>
        <strain evidence="9">TS8</strain>
        <plasmid evidence="9">pCadTS8_1</plasmid>
    </source>
</reference>
<evidence type="ECO:0000259" key="8">
    <source>
        <dbReference type="PROSITE" id="PS50928"/>
    </source>
</evidence>
<keyword evidence="5 7" id="KW-1133">Transmembrane helix</keyword>
<keyword evidence="10" id="KW-1185">Reference proteome</keyword>
<evidence type="ECO:0000256" key="1">
    <source>
        <dbReference type="ARBA" id="ARBA00004651"/>
    </source>
</evidence>
<feature type="transmembrane region" description="Helical" evidence="7">
    <location>
        <begin position="197"/>
        <end position="219"/>
    </location>
</feature>
<proteinExistence type="inferred from homology"/>
<dbReference type="PROSITE" id="PS50928">
    <property type="entry name" value="ABC_TM1"/>
    <property type="match status" value="1"/>
</dbReference>
<evidence type="ECO:0000256" key="2">
    <source>
        <dbReference type="ARBA" id="ARBA00022448"/>
    </source>
</evidence>
<dbReference type="InterPro" id="IPR035906">
    <property type="entry name" value="MetI-like_sf"/>
</dbReference>
<dbReference type="Pfam" id="PF00528">
    <property type="entry name" value="BPD_transp_1"/>
    <property type="match status" value="1"/>
</dbReference>
<dbReference type="PANTHER" id="PTHR30193">
    <property type="entry name" value="ABC TRANSPORTER PERMEASE PROTEIN"/>
    <property type="match status" value="1"/>
</dbReference>
<feature type="transmembrane region" description="Helical" evidence="7">
    <location>
        <begin position="147"/>
        <end position="167"/>
    </location>
</feature>
<name>A0ABY7AR04_9ALTE</name>
<protein>
    <submittedName>
        <fullName evidence="9">Sugar ABC transporter permease</fullName>
    </submittedName>
</protein>
<dbReference type="Gene3D" id="1.10.3720.10">
    <property type="entry name" value="MetI-like"/>
    <property type="match status" value="1"/>
</dbReference>
<accession>A0ABY7AR04</accession>
<evidence type="ECO:0000256" key="5">
    <source>
        <dbReference type="ARBA" id="ARBA00022989"/>
    </source>
</evidence>
<organism evidence="9 10">
    <name type="scientific">Catenovulum adriaticum</name>
    <dbReference type="NCBI Taxonomy" id="2984846"/>
    <lineage>
        <taxon>Bacteria</taxon>
        <taxon>Pseudomonadati</taxon>
        <taxon>Pseudomonadota</taxon>
        <taxon>Gammaproteobacteria</taxon>
        <taxon>Alteromonadales</taxon>
        <taxon>Alteromonadaceae</taxon>
        <taxon>Catenovulum</taxon>
    </lineage>
</organism>
<gene>
    <name evidence="9" type="ORF">OLW01_14745</name>
</gene>
<keyword evidence="2 7" id="KW-0813">Transport</keyword>
<keyword evidence="6 7" id="KW-0472">Membrane</keyword>
<dbReference type="InterPro" id="IPR051393">
    <property type="entry name" value="ABC_transporter_permease"/>
</dbReference>
<comment type="similarity">
    <text evidence="7">Belongs to the binding-protein-dependent transport system permease family.</text>
</comment>
<feature type="transmembrane region" description="Helical" evidence="7">
    <location>
        <begin position="303"/>
        <end position="323"/>
    </location>
</feature>
<evidence type="ECO:0000256" key="6">
    <source>
        <dbReference type="ARBA" id="ARBA00023136"/>
    </source>
</evidence>
<evidence type="ECO:0000313" key="9">
    <source>
        <dbReference type="EMBL" id="WAJ71977.1"/>
    </source>
</evidence>
<dbReference type="CDD" id="cd06261">
    <property type="entry name" value="TM_PBP2"/>
    <property type="match status" value="1"/>
</dbReference>
<feature type="transmembrane region" description="Helical" evidence="7">
    <location>
        <begin position="255"/>
        <end position="274"/>
    </location>
</feature>
<feature type="domain" description="ABC transmembrane type-1" evidence="8">
    <location>
        <begin position="110"/>
        <end position="324"/>
    </location>
</feature>
<dbReference type="InterPro" id="IPR000515">
    <property type="entry name" value="MetI-like"/>
</dbReference>